<gene>
    <name evidence="3" type="ORF">GO493_17315</name>
</gene>
<evidence type="ECO:0000259" key="2">
    <source>
        <dbReference type="SMART" id="SM00829"/>
    </source>
</evidence>
<dbReference type="GO" id="GO:0016491">
    <property type="term" value="F:oxidoreductase activity"/>
    <property type="evidence" value="ECO:0007669"/>
    <property type="project" value="UniProtKB-KW"/>
</dbReference>
<dbReference type="CDD" id="cd05289">
    <property type="entry name" value="MDR_like_2"/>
    <property type="match status" value="1"/>
</dbReference>
<dbReference type="Gene3D" id="3.90.180.10">
    <property type="entry name" value="Medium-chain alcohol dehydrogenases, catalytic domain"/>
    <property type="match status" value="1"/>
</dbReference>
<evidence type="ECO:0000313" key="4">
    <source>
        <dbReference type="Proteomes" id="UP000461730"/>
    </source>
</evidence>
<dbReference type="InterPro" id="IPR036291">
    <property type="entry name" value="NAD(P)-bd_dom_sf"/>
</dbReference>
<dbReference type="Gene3D" id="3.40.50.720">
    <property type="entry name" value="NAD(P)-binding Rossmann-like Domain"/>
    <property type="match status" value="1"/>
</dbReference>
<comment type="caution">
    <text evidence="3">The sequence shown here is derived from an EMBL/GenBank/DDBJ whole genome shotgun (WGS) entry which is preliminary data.</text>
</comment>
<dbReference type="InterPro" id="IPR020843">
    <property type="entry name" value="ER"/>
</dbReference>
<accession>A0A7K1U6Q0</accession>
<protein>
    <submittedName>
        <fullName evidence="3">Zinc-binding dehydrogenase</fullName>
    </submittedName>
</protein>
<reference evidence="3 4" key="1">
    <citation type="submission" date="2019-12" db="EMBL/GenBank/DDBJ databases">
        <title>Chitinophaga sp. strain ysch24 (GDMCC 1.1355), whole genome shotgun sequence.</title>
        <authorList>
            <person name="Zhang X."/>
        </authorList>
    </citation>
    <scope>NUCLEOTIDE SEQUENCE [LARGE SCALE GENOMIC DNA]</scope>
    <source>
        <strain evidence="4">ysch24</strain>
    </source>
</reference>
<sequence>MEAYLLEQNGGIENLKKATLPAPVIKTNEVLIKTKAIGINPIDVQVRNSKDILGMITQGNIPPKVILGWDVAGVVEQTGDDVTDFKPGDEVYGLINMPGLGSTYATYVAAGASQLMHKPAALDFIAAAATPMAAMTAWQAVVTLGQVKQDEKVLIHAASGGVGHFAVQIAKYLGAYVIGTASAKNKSFVTGLGTDEFIDYTAKPFEQQLQKVDVVIDTINSVEHILRSISVLKKGGRLIYLQPHFQSAIEAPLQAAEVSGVGVFVNSSGKVLAEIGELIREHHILPEVTQVFGFDELPQAQSIVESGRATGKIVVSVN</sequence>
<dbReference type="SMART" id="SM00829">
    <property type="entry name" value="PKS_ER"/>
    <property type="match status" value="1"/>
</dbReference>
<feature type="domain" description="Enoyl reductase (ER)" evidence="2">
    <location>
        <begin position="10"/>
        <end position="315"/>
    </location>
</feature>
<dbReference type="InterPro" id="IPR050700">
    <property type="entry name" value="YIM1/Zinc_Alcohol_DH_Fams"/>
</dbReference>
<proteinExistence type="predicted"/>
<evidence type="ECO:0000256" key="1">
    <source>
        <dbReference type="ARBA" id="ARBA00023002"/>
    </source>
</evidence>
<dbReference type="RefSeq" id="WP_157307481.1">
    <property type="nucleotide sequence ID" value="NZ_WRXN01000007.1"/>
</dbReference>
<dbReference type="SUPFAM" id="SSF51735">
    <property type="entry name" value="NAD(P)-binding Rossmann-fold domains"/>
    <property type="match status" value="1"/>
</dbReference>
<keyword evidence="1" id="KW-0560">Oxidoreductase</keyword>
<dbReference type="PANTHER" id="PTHR11695:SF294">
    <property type="entry name" value="RETICULON-4-INTERACTING PROTEIN 1, MITOCHONDRIAL"/>
    <property type="match status" value="1"/>
</dbReference>
<dbReference type="Pfam" id="PF13602">
    <property type="entry name" value="ADH_zinc_N_2"/>
    <property type="match status" value="1"/>
</dbReference>
<dbReference type="EMBL" id="WRXN01000007">
    <property type="protein sequence ID" value="MVT10034.1"/>
    <property type="molecule type" value="Genomic_DNA"/>
</dbReference>
<evidence type="ECO:0000313" key="3">
    <source>
        <dbReference type="EMBL" id="MVT10034.1"/>
    </source>
</evidence>
<dbReference type="InterPro" id="IPR011032">
    <property type="entry name" value="GroES-like_sf"/>
</dbReference>
<keyword evidence="4" id="KW-1185">Reference proteome</keyword>
<dbReference type="AlphaFoldDB" id="A0A7K1U6Q0"/>
<name>A0A7K1U6Q0_9BACT</name>
<dbReference type="Proteomes" id="UP000461730">
    <property type="component" value="Unassembled WGS sequence"/>
</dbReference>
<dbReference type="Pfam" id="PF08240">
    <property type="entry name" value="ADH_N"/>
    <property type="match status" value="1"/>
</dbReference>
<dbReference type="PANTHER" id="PTHR11695">
    <property type="entry name" value="ALCOHOL DEHYDROGENASE RELATED"/>
    <property type="match status" value="1"/>
</dbReference>
<dbReference type="InterPro" id="IPR002364">
    <property type="entry name" value="Quin_OxRdtase/zeta-crystal_CS"/>
</dbReference>
<organism evidence="3 4">
    <name type="scientific">Chitinophaga tropicalis</name>
    <dbReference type="NCBI Taxonomy" id="2683588"/>
    <lineage>
        <taxon>Bacteria</taxon>
        <taxon>Pseudomonadati</taxon>
        <taxon>Bacteroidota</taxon>
        <taxon>Chitinophagia</taxon>
        <taxon>Chitinophagales</taxon>
        <taxon>Chitinophagaceae</taxon>
        <taxon>Chitinophaga</taxon>
    </lineage>
</organism>
<dbReference type="GO" id="GO:0008270">
    <property type="term" value="F:zinc ion binding"/>
    <property type="evidence" value="ECO:0007669"/>
    <property type="project" value="InterPro"/>
</dbReference>
<dbReference type="PROSITE" id="PS01162">
    <property type="entry name" value="QOR_ZETA_CRYSTAL"/>
    <property type="match status" value="1"/>
</dbReference>
<dbReference type="SUPFAM" id="SSF50129">
    <property type="entry name" value="GroES-like"/>
    <property type="match status" value="1"/>
</dbReference>
<dbReference type="InterPro" id="IPR013154">
    <property type="entry name" value="ADH-like_N"/>
</dbReference>